<evidence type="ECO:0000256" key="9">
    <source>
        <dbReference type="ARBA" id="ARBA00023157"/>
    </source>
</evidence>
<dbReference type="GO" id="GO:0051539">
    <property type="term" value="F:4 iron, 4 sulfur cluster binding"/>
    <property type="evidence" value="ECO:0007669"/>
    <property type="project" value="UniProtKB-UniRule"/>
</dbReference>
<evidence type="ECO:0000313" key="14">
    <source>
        <dbReference type="EMBL" id="MBA5224542.1"/>
    </source>
</evidence>
<evidence type="ECO:0000256" key="5">
    <source>
        <dbReference type="ARBA" id="ARBA00023004"/>
    </source>
</evidence>
<name>A0A7W2HWS5_9ACTN</name>
<evidence type="ECO:0000313" key="15">
    <source>
        <dbReference type="Proteomes" id="UP000587608"/>
    </source>
</evidence>
<evidence type="ECO:0000256" key="6">
    <source>
        <dbReference type="ARBA" id="ARBA00023014"/>
    </source>
</evidence>
<evidence type="ECO:0000256" key="1">
    <source>
        <dbReference type="ARBA" id="ARBA00004496"/>
    </source>
</evidence>
<dbReference type="PROSITE" id="PS51674">
    <property type="entry name" value="4FE4S_WBL"/>
    <property type="match status" value="1"/>
</dbReference>
<dbReference type="GO" id="GO:0046872">
    <property type="term" value="F:metal ion binding"/>
    <property type="evidence" value="ECO:0007669"/>
    <property type="project" value="UniProtKB-KW"/>
</dbReference>
<evidence type="ECO:0000256" key="12">
    <source>
        <dbReference type="SAM" id="MobiDB-lite"/>
    </source>
</evidence>
<dbReference type="GO" id="GO:0047134">
    <property type="term" value="F:protein-disulfide reductase [NAD(P)H] activity"/>
    <property type="evidence" value="ECO:0007669"/>
    <property type="project" value="TreeGrafter"/>
</dbReference>
<comment type="caution">
    <text evidence="14">The sequence shown here is derived from an EMBL/GenBank/DDBJ whole genome shotgun (WGS) entry which is preliminary data.</text>
</comment>
<feature type="binding site" evidence="11">
    <location>
        <position position="58"/>
    </location>
    <ligand>
        <name>[4Fe-4S] cluster</name>
        <dbReference type="ChEBI" id="CHEBI:49883"/>
    </ligand>
</feature>
<keyword evidence="3 11" id="KW-0004">4Fe-4S</keyword>
<dbReference type="GO" id="GO:0035731">
    <property type="term" value="F:dinitrosyl-iron complex binding"/>
    <property type="evidence" value="ECO:0007669"/>
    <property type="project" value="UniProtKB-UniRule"/>
</dbReference>
<protein>
    <recommendedName>
        <fullName evidence="11">Transcriptional regulator WhiB</fullName>
    </recommendedName>
</protein>
<keyword evidence="4 11" id="KW-0479">Metal-binding</keyword>
<feature type="region of interest" description="Disordered" evidence="12">
    <location>
        <begin position="161"/>
        <end position="184"/>
    </location>
</feature>
<feature type="binding site" evidence="11">
    <location>
        <position position="25"/>
    </location>
    <ligand>
        <name>[4Fe-4S] cluster</name>
        <dbReference type="ChEBI" id="CHEBI:49883"/>
    </ligand>
</feature>
<evidence type="ECO:0000256" key="3">
    <source>
        <dbReference type="ARBA" id="ARBA00022485"/>
    </source>
</evidence>
<dbReference type="GO" id="GO:0045892">
    <property type="term" value="P:negative regulation of DNA-templated transcription"/>
    <property type="evidence" value="ECO:0007669"/>
    <property type="project" value="TreeGrafter"/>
</dbReference>
<keyword evidence="6 11" id="KW-0411">Iron-sulfur</keyword>
<evidence type="ECO:0000259" key="13">
    <source>
        <dbReference type="PROSITE" id="PS51674"/>
    </source>
</evidence>
<keyword evidence="10 11" id="KW-0804">Transcription</keyword>
<reference evidence="14 15" key="1">
    <citation type="submission" date="2020-07" db="EMBL/GenBank/DDBJ databases">
        <title>Differential regulation of undecylprodigiosin biosynthesis in the yeast-scavenging Streptomyces strain MBK6.</title>
        <authorList>
            <person name="Baral B."/>
            <person name="Siitonen V."/>
            <person name="Laughlin M."/>
            <person name="Yamada K."/>
            <person name="Ilomaeki M."/>
            <person name="Metsae-Ketelae M."/>
            <person name="Niemi J."/>
        </authorList>
    </citation>
    <scope>NUCLEOTIDE SEQUENCE [LARGE SCALE GENOMIC DNA]</scope>
    <source>
        <strain evidence="14 15">MBK6</strain>
    </source>
</reference>
<keyword evidence="11" id="KW-0963">Cytoplasm</keyword>
<feature type="binding site" evidence="11">
    <location>
        <position position="55"/>
    </location>
    <ligand>
        <name>[4Fe-4S] cluster</name>
        <dbReference type="ChEBI" id="CHEBI:49883"/>
    </ligand>
</feature>
<dbReference type="InterPro" id="IPR003482">
    <property type="entry name" value="Whib"/>
</dbReference>
<dbReference type="GO" id="GO:0003677">
    <property type="term" value="F:DNA binding"/>
    <property type="evidence" value="ECO:0007669"/>
    <property type="project" value="UniProtKB-UniRule"/>
</dbReference>
<evidence type="ECO:0000256" key="10">
    <source>
        <dbReference type="ARBA" id="ARBA00023163"/>
    </source>
</evidence>
<dbReference type="Proteomes" id="UP000587608">
    <property type="component" value="Unassembled WGS sequence"/>
</dbReference>
<organism evidence="14 15">
    <name type="scientific">Streptomyces griseoaurantiacus</name>
    <dbReference type="NCBI Taxonomy" id="68213"/>
    <lineage>
        <taxon>Bacteria</taxon>
        <taxon>Bacillati</taxon>
        <taxon>Actinomycetota</taxon>
        <taxon>Actinomycetes</taxon>
        <taxon>Kitasatosporales</taxon>
        <taxon>Streptomycetaceae</taxon>
        <taxon>Streptomyces</taxon>
        <taxon>Streptomyces aurantiacus group</taxon>
    </lineage>
</organism>
<keyword evidence="8 11" id="KW-0238">DNA-binding</keyword>
<dbReference type="GO" id="GO:0045454">
    <property type="term" value="P:cell redox homeostasis"/>
    <property type="evidence" value="ECO:0007669"/>
    <property type="project" value="TreeGrafter"/>
</dbReference>
<comment type="similarity">
    <text evidence="2 11">Belongs to the WhiB family.</text>
</comment>
<evidence type="ECO:0000256" key="8">
    <source>
        <dbReference type="ARBA" id="ARBA00023125"/>
    </source>
</evidence>
<comment type="subcellular location">
    <subcellularLocation>
        <location evidence="1 11">Cytoplasm</location>
    </subcellularLocation>
</comment>
<evidence type="ECO:0000256" key="4">
    <source>
        <dbReference type="ARBA" id="ARBA00022723"/>
    </source>
</evidence>
<gene>
    <name evidence="11" type="primary">whiB</name>
    <name evidence="14" type="ORF">H1X69_24525</name>
</gene>
<dbReference type="GO" id="GO:0005737">
    <property type="term" value="C:cytoplasm"/>
    <property type="evidence" value="ECO:0007669"/>
    <property type="project" value="UniProtKB-SubCell"/>
</dbReference>
<evidence type="ECO:0000256" key="11">
    <source>
        <dbReference type="HAMAP-Rule" id="MF_01479"/>
    </source>
</evidence>
<comment type="function">
    <text evidence="11">Acts as a transcriptional regulator. Probably redox-responsive. The apo- but not holo-form probably binds DNA.</text>
</comment>
<feature type="domain" description="4Fe-4S Wbl-type" evidence="13">
    <location>
        <begin position="24"/>
        <end position="88"/>
    </location>
</feature>
<keyword evidence="5 11" id="KW-0408">Iron</keyword>
<comment type="PTM">
    <text evidence="11">Upon Fe-S cluster removal intramolecular disulfide bonds are formed.</text>
</comment>
<proteinExistence type="inferred from homology"/>
<comment type="cofactor">
    <cofactor evidence="11">
        <name>[4Fe-4S] cluster</name>
        <dbReference type="ChEBI" id="CHEBI:49883"/>
    </cofactor>
    <text evidence="11">Binds 1 [4Fe-4S] cluster per subunit. Following nitrosylation of the [4Fe-4S] cluster binds 1 [4Fe-8(NO)] cluster per subunit.</text>
</comment>
<evidence type="ECO:0000256" key="7">
    <source>
        <dbReference type="ARBA" id="ARBA00023015"/>
    </source>
</evidence>
<dbReference type="AlphaFoldDB" id="A0A7W2HWS5"/>
<dbReference type="EMBL" id="JACERG010000017">
    <property type="protein sequence ID" value="MBA5224542.1"/>
    <property type="molecule type" value="Genomic_DNA"/>
</dbReference>
<feature type="binding site" evidence="11">
    <location>
        <position position="64"/>
    </location>
    <ligand>
        <name>[4Fe-4S] cluster</name>
        <dbReference type="ChEBI" id="CHEBI:49883"/>
    </ligand>
</feature>
<evidence type="ECO:0000256" key="2">
    <source>
        <dbReference type="ARBA" id="ARBA00006597"/>
    </source>
</evidence>
<keyword evidence="9 11" id="KW-1015">Disulfide bond</keyword>
<dbReference type="RefSeq" id="WP_191854044.1">
    <property type="nucleotide sequence ID" value="NZ_CP108343.1"/>
</dbReference>
<keyword evidence="7 11" id="KW-0805">Transcription regulation</keyword>
<comment type="PTM">
    <text evidence="11">The Fe-S cluster can be nitrosylated by nitric oxide (NO).</text>
</comment>
<dbReference type="InterPro" id="IPR034768">
    <property type="entry name" value="4FE4S_WBL"/>
</dbReference>
<dbReference type="PANTHER" id="PTHR38839">
    <property type="entry name" value="TRANSCRIPTIONAL REGULATOR WHID-RELATED"/>
    <property type="match status" value="1"/>
</dbReference>
<dbReference type="HAMAP" id="MF_01479">
    <property type="entry name" value="WhiB"/>
    <property type="match status" value="1"/>
</dbReference>
<sequence length="184" mass="20210">MHRTTAAPARHRLRGDQAWQSKAACRSTERHPVDLETFFPGPDDTQTIATAKAYCGACPVRAVCLDAALETGDAHGIRGGLTEEERAPLHEKTQTRLDPTRVAEAVAGRDVHLSKPERRAVATAALQQGLSEERLARILQITLEHAQKLYRAARRAERHRALHQQQNTTAPDAQGDIRTFGTAA</sequence>
<accession>A0A7W2HWS5</accession>
<dbReference type="Pfam" id="PF02467">
    <property type="entry name" value="Whib"/>
    <property type="match status" value="1"/>
</dbReference>